<dbReference type="EMBL" id="NMTZ01000027">
    <property type="protein sequence ID" value="PDX83209.1"/>
    <property type="molecule type" value="Genomic_DNA"/>
</dbReference>
<dbReference type="RefSeq" id="WP_097780415.1">
    <property type="nucleotide sequence ID" value="NZ_NMTZ01000027.1"/>
</dbReference>
<proteinExistence type="predicted"/>
<evidence type="ECO:0000313" key="2">
    <source>
        <dbReference type="Proteomes" id="UP000220480"/>
    </source>
</evidence>
<comment type="caution">
    <text evidence="1">The sequence shown here is derived from an EMBL/GenBank/DDBJ whole genome shotgun (WGS) entry which is preliminary data.</text>
</comment>
<organism evidence="1 2">
    <name type="scientific">Faecalibacterium prausnitzii</name>
    <dbReference type="NCBI Taxonomy" id="853"/>
    <lineage>
        <taxon>Bacteria</taxon>
        <taxon>Bacillati</taxon>
        <taxon>Bacillota</taxon>
        <taxon>Clostridia</taxon>
        <taxon>Eubacteriales</taxon>
        <taxon>Oscillospiraceae</taxon>
        <taxon>Faecalibacterium</taxon>
    </lineage>
</organism>
<sequence>MGDCALITPVYLEIALFSGAKDGAVKTTGGAGGFDFHKKKGEYEGRKNPESAPGGAVSAWPGALATTEASGRKRVLLREGSAAGVLSDTFL</sequence>
<accession>A0A2A7AVS3</accession>
<name>A0A2A7AVS3_9FIRM</name>
<protein>
    <submittedName>
        <fullName evidence="1">Uncharacterized protein</fullName>
    </submittedName>
</protein>
<evidence type="ECO:0000313" key="1">
    <source>
        <dbReference type="EMBL" id="PDX83209.1"/>
    </source>
</evidence>
<dbReference type="Proteomes" id="UP000220480">
    <property type="component" value="Unassembled WGS sequence"/>
</dbReference>
<reference evidence="1 2" key="1">
    <citation type="journal article" date="2017" name="Front. Microbiol.">
        <title>New Insights into the Diversity of the Genus Faecalibacterium.</title>
        <authorList>
            <person name="Benevides L."/>
            <person name="Burman S."/>
            <person name="Martin R."/>
            <person name="Robert V."/>
            <person name="Thomas M."/>
            <person name="Miquel S."/>
            <person name="Chain F."/>
            <person name="Sokol H."/>
            <person name="Bermudez-Humaran L.G."/>
            <person name="Morrison M."/>
            <person name="Langella P."/>
            <person name="Azevedo V.A."/>
            <person name="Chatel J.M."/>
            <person name="Soares S."/>
        </authorList>
    </citation>
    <scope>NUCLEOTIDE SEQUENCE [LARGE SCALE GENOMIC DNA]</scope>
    <source>
        <strain evidence="1 2">CNCM I 4644</strain>
    </source>
</reference>
<gene>
    <name evidence="1" type="ORF">CGS59_13940</name>
</gene>
<dbReference type="AlphaFoldDB" id="A0A2A7AVS3"/>